<dbReference type="GO" id="GO:0003700">
    <property type="term" value="F:DNA-binding transcription factor activity"/>
    <property type="evidence" value="ECO:0007669"/>
    <property type="project" value="TreeGrafter"/>
</dbReference>
<dbReference type="OrthoDB" id="9805774at2"/>
<dbReference type="Pfam" id="PF13407">
    <property type="entry name" value="Peripla_BP_4"/>
    <property type="match status" value="1"/>
</dbReference>
<feature type="domain" description="HTH lacI-type" evidence="4">
    <location>
        <begin position="8"/>
        <end position="47"/>
    </location>
</feature>
<keyword evidence="3" id="KW-0804">Transcription</keyword>
<dbReference type="EMBL" id="FOJN01000002">
    <property type="protein sequence ID" value="SFA42072.1"/>
    <property type="molecule type" value="Genomic_DNA"/>
</dbReference>
<dbReference type="PANTHER" id="PTHR30146:SF152">
    <property type="entry name" value="TRANSCRIPTIONAL REGULATORY PROTEIN"/>
    <property type="match status" value="1"/>
</dbReference>
<dbReference type="AlphaFoldDB" id="A0A1I0SRG9"/>
<dbReference type="InterPro" id="IPR025997">
    <property type="entry name" value="SBP_2_dom"/>
</dbReference>
<dbReference type="Proteomes" id="UP000182054">
    <property type="component" value="Unassembled WGS sequence"/>
</dbReference>
<organism evidence="5 6">
    <name type="scientific">Rhodococcoides kroppenstedtii</name>
    <dbReference type="NCBI Taxonomy" id="293050"/>
    <lineage>
        <taxon>Bacteria</taxon>
        <taxon>Bacillati</taxon>
        <taxon>Actinomycetota</taxon>
        <taxon>Actinomycetes</taxon>
        <taxon>Mycobacteriales</taxon>
        <taxon>Nocardiaceae</taxon>
        <taxon>Rhodococcoides</taxon>
    </lineage>
</organism>
<accession>A0A1I0SRG9</accession>
<dbReference type="Pfam" id="PF00356">
    <property type="entry name" value="LacI"/>
    <property type="match status" value="1"/>
</dbReference>
<dbReference type="GeneID" id="85484652"/>
<evidence type="ECO:0000313" key="6">
    <source>
        <dbReference type="Proteomes" id="UP000182054"/>
    </source>
</evidence>
<evidence type="ECO:0000256" key="1">
    <source>
        <dbReference type="ARBA" id="ARBA00023015"/>
    </source>
</evidence>
<dbReference type="RefSeq" id="WP_068363577.1">
    <property type="nucleotide sequence ID" value="NZ_FOJN01000002.1"/>
</dbReference>
<dbReference type="SUPFAM" id="SSF53822">
    <property type="entry name" value="Periplasmic binding protein-like I"/>
    <property type="match status" value="1"/>
</dbReference>
<protein>
    <submittedName>
        <fullName evidence="5">LacI family transcriptional regulator</fullName>
    </submittedName>
</protein>
<gene>
    <name evidence="5" type="ORF">SAMN05444374_102182</name>
</gene>
<sequence length="345" mass="37291">MAHRYKVREIAQQAGLSEATVDRVLHGRPGVREDTRAEVQQAVEDLDKQRTQLRLNGRKFFVDIVMQAPERFCAEVRAALEAELPTLAPALVRARFHFRETESVDDAVATLAGIRGRGSHGVILKAPDRPEVAAAVDDLVAGGIPVVTYVSDIPTSARVAYVGIDDRAAGATAGYLVDRWFGRGDEDAAVLVTLSHDSFRAEGEREAGFRRALRDLAAAEHRPPRRVVDIARSSGLDETVEDLVTQALRRDPAVAGVYSIGGGNAATVRAFARSGRPCRVFVAHDLDTDNRRLLAEGALSAVLHHDLRADVHRACRLLMQAAGAVTGVRTGSSPVHVVTPYNVPV</sequence>
<dbReference type="SMART" id="SM00354">
    <property type="entry name" value="HTH_LACI"/>
    <property type="match status" value="1"/>
</dbReference>
<keyword evidence="1" id="KW-0805">Transcription regulation</keyword>
<name>A0A1I0SRG9_9NOCA</name>
<dbReference type="InterPro" id="IPR000843">
    <property type="entry name" value="HTH_LacI"/>
</dbReference>
<dbReference type="PROSITE" id="PS50932">
    <property type="entry name" value="HTH_LACI_2"/>
    <property type="match status" value="1"/>
</dbReference>
<evidence type="ECO:0000256" key="3">
    <source>
        <dbReference type="ARBA" id="ARBA00023163"/>
    </source>
</evidence>
<reference evidence="5 6" key="1">
    <citation type="submission" date="2016-10" db="EMBL/GenBank/DDBJ databases">
        <authorList>
            <person name="de Groot N.N."/>
        </authorList>
    </citation>
    <scope>NUCLEOTIDE SEQUENCE [LARGE SCALE GENOMIC DNA]</scope>
    <source>
        <strain evidence="5 6">DSM 44908</strain>
    </source>
</reference>
<keyword evidence="2" id="KW-0238">DNA-binding</keyword>
<dbReference type="InterPro" id="IPR028082">
    <property type="entry name" value="Peripla_BP_I"/>
</dbReference>
<evidence type="ECO:0000313" key="5">
    <source>
        <dbReference type="EMBL" id="SFA42072.1"/>
    </source>
</evidence>
<evidence type="ECO:0000259" key="4">
    <source>
        <dbReference type="PROSITE" id="PS50932"/>
    </source>
</evidence>
<dbReference type="InterPro" id="IPR010982">
    <property type="entry name" value="Lambda_DNA-bd_dom_sf"/>
</dbReference>
<evidence type="ECO:0000256" key="2">
    <source>
        <dbReference type="ARBA" id="ARBA00023125"/>
    </source>
</evidence>
<dbReference type="PANTHER" id="PTHR30146">
    <property type="entry name" value="LACI-RELATED TRANSCRIPTIONAL REPRESSOR"/>
    <property type="match status" value="1"/>
</dbReference>
<dbReference type="CDD" id="cd01392">
    <property type="entry name" value="HTH_LacI"/>
    <property type="match status" value="1"/>
</dbReference>
<dbReference type="Gene3D" id="3.40.50.2300">
    <property type="match status" value="2"/>
</dbReference>
<dbReference type="CDD" id="cd06307">
    <property type="entry name" value="PBP1_sugar_binding"/>
    <property type="match status" value="1"/>
</dbReference>
<dbReference type="GO" id="GO:0000976">
    <property type="term" value="F:transcription cis-regulatory region binding"/>
    <property type="evidence" value="ECO:0007669"/>
    <property type="project" value="TreeGrafter"/>
</dbReference>
<dbReference type="SUPFAM" id="SSF47413">
    <property type="entry name" value="lambda repressor-like DNA-binding domains"/>
    <property type="match status" value="1"/>
</dbReference>
<dbReference type="Gene3D" id="1.10.260.40">
    <property type="entry name" value="lambda repressor-like DNA-binding domains"/>
    <property type="match status" value="1"/>
</dbReference>
<proteinExistence type="predicted"/>